<evidence type="ECO:0000256" key="2">
    <source>
        <dbReference type="ARBA" id="ARBA00022448"/>
    </source>
</evidence>
<accession>A0A3Q0ETC8</accession>
<evidence type="ECO:0000259" key="7">
    <source>
        <dbReference type="PROSITE" id="PS50850"/>
    </source>
</evidence>
<dbReference type="KEGG" id="vra:111240512"/>
<keyword evidence="3 6" id="KW-0812">Transmembrane</keyword>
<evidence type="ECO:0000313" key="9">
    <source>
        <dbReference type="RefSeq" id="XP_022634351.1"/>
    </source>
</evidence>
<dbReference type="InterPro" id="IPR005828">
    <property type="entry name" value="MFS_sugar_transport-like"/>
</dbReference>
<gene>
    <name evidence="9" type="primary">LOC111240512</name>
</gene>
<keyword evidence="5 6" id="KW-0472">Membrane</keyword>
<dbReference type="Proteomes" id="UP000087766">
    <property type="component" value="Chromosome 2"/>
</dbReference>
<evidence type="ECO:0000313" key="8">
    <source>
        <dbReference type="Proteomes" id="UP000087766"/>
    </source>
</evidence>
<dbReference type="GO" id="GO:0016020">
    <property type="term" value="C:membrane"/>
    <property type="evidence" value="ECO:0007669"/>
    <property type="project" value="UniProtKB-SubCell"/>
</dbReference>
<dbReference type="PANTHER" id="PTHR48023:SF6">
    <property type="entry name" value="D-XYLOSE-PROTON SYMPORTER-LIKE 3, CHLOROPLASTIC"/>
    <property type="match status" value="1"/>
</dbReference>
<dbReference type="GO" id="GO:1904659">
    <property type="term" value="P:D-glucose transmembrane transport"/>
    <property type="evidence" value="ECO:0007669"/>
    <property type="project" value="TreeGrafter"/>
</dbReference>
<dbReference type="PROSITE" id="PS50850">
    <property type="entry name" value="MFS"/>
    <property type="match status" value="1"/>
</dbReference>
<name>A0A3Q0ETC8_VIGRR</name>
<protein>
    <submittedName>
        <fullName evidence="9">D-xylose-proton symporter-like 3, chloroplastic</fullName>
    </submittedName>
</protein>
<reference evidence="8" key="1">
    <citation type="journal article" date="2014" name="Nat. Commun.">
        <title>Genome sequence of mungbean and insights into evolution within Vigna species.</title>
        <authorList>
            <person name="Kang Y.J."/>
            <person name="Kim S.K."/>
            <person name="Kim M.Y."/>
            <person name="Lestari P."/>
            <person name="Kim K.H."/>
            <person name="Ha B.K."/>
            <person name="Jun T.H."/>
            <person name="Hwang W.J."/>
            <person name="Lee T."/>
            <person name="Lee J."/>
            <person name="Shim S."/>
            <person name="Yoon M.Y."/>
            <person name="Jang Y.E."/>
            <person name="Han K.S."/>
            <person name="Taeprayoon P."/>
            <person name="Yoon N."/>
            <person name="Somta P."/>
            <person name="Tanya P."/>
            <person name="Kim K.S."/>
            <person name="Gwag J.G."/>
            <person name="Moon J.K."/>
            <person name="Lee Y.H."/>
            <person name="Park B.S."/>
            <person name="Bombarely A."/>
            <person name="Doyle J.J."/>
            <person name="Jackson S.A."/>
            <person name="Schafleitner R."/>
            <person name="Srinives P."/>
            <person name="Varshney R.K."/>
            <person name="Lee S.H."/>
        </authorList>
    </citation>
    <scope>NUCLEOTIDE SEQUENCE [LARGE SCALE GENOMIC DNA]</scope>
    <source>
        <strain evidence="8">cv. VC1973A</strain>
    </source>
</reference>
<feature type="domain" description="Major facilitator superfamily (MFS) profile" evidence="7">
    <location>
        <begin position="1"/>
        <end position="108"/>
    </location>
</feature>
<organism evidence="8 9">
    <name type="scientific">Vigna radiata var. radiata</name>
    <name type="common">Mung bean</name>
    <name type="synonym">Phaseolus aureus</name>
    <dbReference type="NCBI Taxonomy" id="3916"/>
    <lineage>
        <taxon>Eukaryota</taxon>
        <taxon>Viridiplantae</taxon>
        <taxon>Streptophyta</taxon>
        <taxon>Embryophyta</taxon>
        <taxon>Tracheophyta</taxon>
        <taxon>Spermatophyta</taxon>
        <taxon>Magnoliopsida</taxon>
        <taxon>eudicotyledons</taxon>
        <taxon>Gunneridae</taxon>
        <taxon>Pentapetalae</taxon>
        <taxon>rosids</taxon>
        <taxon>fabids</taxon>
        <taxon>Fabales</taxon>
        <taxon>Fabaceae</taxon>
        <taxon>Papilionoideae</taxon>
        <taxon>50 kb inversion clade</taxon>
        <taxon>NPAAA clade</taxon>
        <taxon>indigoferoid/millettioid clade</taxon>
        <taxon>Phaseoleae</taxon>
        <taxon>Vigna</taxon>
    </lineage>
</organism>
<dbReference type="OrthoDB" id="6612291at2759"/>
<keyword evidence="4 6" id="KW-1133">Transmembrane helix</keyword>
<dbReference type="PANTHER" id="PTHR48023">
    <property type="entry name" value="D-XYLOSE-PROTON SYMPORTER-LIKE 2"/>
    <property type="match status" value="1"/>
</dbReference>
<dbReference type="InterPro" id="IPR050820">
    <property type="entry name" value="MFS_Sugar_Transporter"/>
</dbReference>
<evidence type="ECO:0000256" key="5">
    <source>
        <dbReference type="ARBA" id="ARBA00023136"/>
    </source>
</evidence>
<keyword evidence="2" id="KW-0813">Transport</keyword>
<comment type="subcellular location">
    <subcellularLocation>
        <location evidence="1">Membrane</location>
        <topology evidence="1">Multi-pass membrane protein</topology>
    </subcellularLocation>
</comment>
<dbReference type="Gene3D" id="1.20.1250.20">
    <property type="entry name" value="MFS general substrate transporter like domains"/>
    <property type="match status" value="1"/>
</dbReference>
<reference evidence="9" key="2">
    <citation type="submission" date="2025-08" db="UniProtKB">
        <authorList>
            <consortium name="RefSeq"/>
        </authorList>
    </citation>
    <scope>IDENTIFICATION</scope>
    <source>
        <tissue evidence="9">Leaf</tissue>
    </source>
</reference>
<proteinExistence type="predicted"/>
<sequence>MIFHFVDLDPQSPDLSGITWFNLSAIQLGLVVSGSLYGALLGSLLAYAIADFLGRKRQLIAAALLYIVGGVVTAYSPELGVLLAGRRGMKLSSRERRDPHSFQSDQHK</sequence>
<evidence type="ECO:0000256" key="4">
    <source>
        <dbReference type="ARBA" id="ARBA00022989"/>
    </source>
</evidence>
<dbReference type="GO" id="GO:0022857">
    <property type="term" value="F:transmembrane transporter activity"/>
    <property type="evidence" value="ECO:0007669"/>
    <property type="project" value="InterPro"/>
</dbReference>
<dbReference type="GeneID" id="111240512"/>
<dbReference type="AlphaFoldDB" id="A0A3Q0ETC8"/>
<dbReference type="InterPro" id="IPR036259">
    <property type="entry name" value="MFS_trans_sf"/>
</dbReference>
<dbReference type="RefSeq" id="XP_022634351.1">
    <property type="nucleotide sequence ID" value="XM_022778630.1"/>
</dbReference>
<evidence type="ECO:0000256" key="3">
    <source>
        <dbReference type="ARBA" id="ARBA00022692"/>
    </source>
</evidence>
<evidence type="ECO:0000256" key="6">
    <source>
        <dbReference type="SAM" id="Phobius"/>
    </source>
</evidence>
<dbReference type="SUPFAM" id="SSF103473">
    <property type="entry name" value="MFS general substrate transporter"/>
    <property type="match status" value="1"/>
</dbReference>
<evidence type="ECO:0000256" key="1">
    <source>
        <dbReference type="ARBA" id="ARBA00004141"/>
    </source>
</evidence>
<feature type="transmembrane region" description="Helical" evidence="6">
    <location>
        <begin position="20"/>
        <end position="47"/>
    </location>
</feature>
<dbReference type="InterPro" id="IPR020846">
    <property type="entry name" value="MFS_dom"/>
</dbReference>
<feature type="transmembrane region" description="Helical" evidence="6">
    <location>
        <begin position="59"/>
        <end position="76"/>
    </location>
</feature>
<dbReference type="Pfam" id="PF00083">
    <property type="entry name" value="Sugar_tr"/>
    <property type="match status" value="1"/>
</dbReference>
<keyword evidence="8" id="KW-1185">Reference proteome</keyword>